<evidence type="ECO:0000313" key="1">
    <source>
        <dbReference type="EMBL" id="KAL3782277.1"/>
    </source>
</evidence>
<dbReference type="AlphaFoldDB" id="A0ABD3P2K9"/>
<protein>
    <submittedName>
        <fullName evidence="1">Uncharacterized protein</fullName>
    </submittedName>
</protein>
<keyword evidence="2" id="KW-1185">Reference proteome</keyword>
<dbReference type="Proteomes" id="UP001530400">
    <property type="component" value="Unassembled WGS sequence"/>
</dbReference>
<name>A0ABD3P2K9_9STRA</name>
<accession>A0ABD3P2K9</accession>
<proteinExistence type="predicted"/>
<reference evidence="1 2" key="1">
    <citation type="submission" date="2024-10" db="EMBL/GenBank/DDBJ databases">
        <title>Updated reference genomes for cyclostephanoid diatoms.</title>
        <authorList>
            <person name="Roberts W.R."/>
            <person name="Alverson A.J."/>
        </authorList>
    </citation>
    <scope>NUCLEOTIDE SEQUENCE [LARGE SCALE GENOMIC DNA]</scope>
    <source>
        <strain evidence="1 2">AJA010-31</strain>
    </source>
</reference>
<comment type="caution">
    <text evidence="1">The sequence shown here is derived from an EMBL/GenBank/DDBJ whole genome shotgun (WGS) entry which is preliminary data.</text>
</comment>
<organism evidence="1 2">
    <name type="scientific">Cyclotella atomus</name>
    <dbReference type="NCBI Taxonomy" id="382360"/>
    <lineage>
        <taxon>Eukaryota</taxon>
        <taxon>Sar</taxon>
        <taxon>Stramenopiles</taxon>
        <taxon>Ochrophyta</taxon>
        <taxon>Bacillariophyta</taxon>
        <taxon>Coscinodiscophyceae</taxon>
        <taxon>Thalassiosirophycidae</taxon>
        <taxon>Stephanodiscales</taxon>
        <taxon>Stephanodiscaceae</taxon>
        <taxon>Cyclotella</taxon>
    </lineage>
</organism>
<sequence>MSSYYFDSEVNDYDKELKNILKAHLFREIRLALPNKYRLSEFDMILMPLKNRKLRSRQLNSSRNFLLSGHLLFIGEIIPEFNDVDAIILQSLNGRALNLCQDSLQSAKNAELRSIANIQASMFKVATPTKTMS</sequence>
<evidence type="ECO:0000313" key="2">
    <source>
        <dbReference type="Proteomes" id="UP001530400"/>
    </source>
</evidence>
<dbReference type="EMBL" id="JALLPJ020000813">
    <property type="protein sequence ID" value="KAL3782277.1"/>
    <property type="molecule type" value="Genomic_DNA"/>
</dbReference>
<gene>
    <name evidence="1" type="ORF">ACHAWO_003611</name>
</gene>